<proteinExistence type="predicted"/>
<name>A0ABT8L551_9BACT</name>
<keyword evidence="3" id="KW-1185">Reference proteome</keyword>
<evidence type="ECO:0000256" key="1">
    <source>
        <dbReference type="SAM" id="SignalP"/>
    </source>
</evidence>
<sequence>MRIQIKILPFFGLIYLATLQASGQSTTLQWEKSIPITQPSAISKDRNGFIYCANDLGDVIKYDHAGNIINTYSPDKPGVITLIEAWPALRTLVFYADFQEYLFLDRFLNASPNYQVSRENIGFSVLLTLSEDNNLWLVDNESLNLIKFDNTTDQILINASLNNYILEANNRLNFIKAYQQQVFINDANAGILVFDNLGNFMKKLPVKGLGYFNFLKDELYYLSDNTINFIHLYNLQERSVTIRSDKDYQNVLLVKDKAFLIGPRAIDIYRVYR</sequence>
<keyword evidence="1" id="KW-0732">Signal</keyword>
<feature type="chain" id="PRO_5045644755" evidence="1">
    <location>
        <begin position="22"/>
        <end position="273"/>
    </location>
</feature>
<dbReference type="Proteomes" id="UP001172083">
    <property type="component" value="Unassembled WGS sequence"/>
</dbReference>
<gene>
    <name evidence="2" type="ORF">QQ020_10030</name>
</gene>
<evidence type="ECO:0000313" key="3">
    <source>
        <dbReference type="Proteomes" id="UP001172083"/>
    </source>
</evidence>
<protein>
    <submittedName>
        <fullName evidence="2">Uncharacterized protein</fullName>
    </submittedName>
</protein>
<feature type="signal peptide" evidence="1">
    <location>
        <begin position="1"/>
        <end position="21"/>
    </location>
</feature>
<dbReference type="SUPFAM" id="SSF63829">
    <property type="entry name" value="Calcium-dependent phosphotriesterase"/>
    <property type="match status" value="1"/>
</dbReference>
<accession>A0ABT8L551</accession>
<reference evidence="2" key="1">
    <citation type="submission" date="2023-06" db="EMBL/GenBank/DDBJ databases">
        <title>Genomic of Agaribacillus aureum.</title>
        <authorList>
            <person name="Wang G."/>
        </authorList>
    </citation>
    <scope>NUCLEOTIDE SEQUENCE</scope>
    <source>
        <strain evidence="2">BMA12</strain>
    </source>
</reference>
<dbReference type="RefSeq" id="WP_346757703.1">
    <property type="nucleotide sequence ID" value="NZ_JAUJEB010000001.1"/>
</dbReference>
<evidence type="ECO:0000313" key="2">
    <source>
        <dbReference type="EMBL" id="MDN5212386.1"/>
    </source>
</evidence>
<comment type="caution">
    <text evidence="2">The sequence shown here is derived from an EMBL/GenBank/DDBJ whole genome shotgun (WGS) entry which is preliminary data.</text>
</comment>
<organism evidence="2 3">
    <name type="scientific">Agaribacillus aureus</name>
    <dbReference type="NCBI Taxonomy" id="3051825"/>
    <lineage>
        <taxon>Bacteria</taxon>
        <taxon>Pseudomonadati</taxon>
        <taxon>Bacteroidota</taxon>
        <taxon>Cytophagia</taxon>
        <taxon>Cytophagales</taxon>
        <taxon>Splendidivirgaceae</taxon>
        <taxon>Agaribacillus</taxon>
    </lineage>
</organism>
<dbReference type="EMBL" id="JAUJEB010000001">
    <property type="protein sequence ID" value="MDN5212386.1"/>
    <property type="molecule type" value="Genomic_DNA"/>
</dbReference>